<gene>
    <name evidence="4" type="ORF">KK060_23985</name>
</gene>
<sequence length="144" mass="16192">VVINPADIEIQTARSSGAGGQNVNKVETKVQLTHKPTGIVITCQVERSQHGNRERALQMLKTKLYEMEVEKQEKEMGAARRSLVRSGDRSEKIRTYNYPQSRVTDHRIGFTQHNLPAIMNGEIDDFIEQLRIADSAEKMTEGAA</sequence>
<feature type="domain" description="Prokaryotic-type class I peptide chain release factors" evidence="3">
    <location>
        <begin position="14"/>
        <end position="30"/>
    </location>
</feature>
<dbReference type="PANTHER" id="PTHR43804">
    <property type="entry name" value="LD18447P"/>
    <property type="match status" value="1"/>
</dbReference>
<evidence type="ECO:0000313" key="4">
    <source>
        <dbReference type="EMBL" id="MBT1706360.1"/>
    </source>
</evidence>
<dbReference type="RefSeq" id="WP_302180162.1">
    <property type="nucleotide sequence ID" value="NZ_JAHESD010000103.1"/>
</dbReference>
<organism evidence="4 5">
    <name type="scientific">Chryseosolibacter indicus</name>
    <dbReference type="NCBI Taxonomy" id="2782351"/>
    <lineage>
        <taxon>Bacteria</taxon>
        <taxon>Pseudomonadati</taxon>
        <taxon>Bacteroidota</taxon>
        <taxon>Cytophagia</taxon>
        <taxon>Cytophagales</taxon>
        <taxon>Chryseotaleaceae</taxon>
        <taxon>Chryseosolibacter</taxon>
    </lineage>
</organism>
<dbReference type="EMBL" id="JAHESD010000103">
    <property type="protein sequence ID" value="MBT1706360.1"/>
    <property type="molecule type" value="Genomic_DNA"/>
</dbReference>
<dbReference type="Gene3D" id="3.30.70.1660">
    <property type="match status" value="1"/>
</dbReference>
<reference evidence="4 5" key="1">
    <citation type="submission" date="2021-05" db="EMBL/GenBank/DDBJ databases">
        <title>A Polyphasic approach of four new species of the genus Ohtaekwangia: Ohtaekwangia histidinii sp. nov., Ohtaekwangia cretensis sp. nov., Ohtaekwangia indiensis sp. nov., Ohtaekwangia reichenbachii sp. nov. from diverse environment.</title>
        <authorList>
            <person name="Octaviana S."/>
        </authorList>
    </citation>
    <scope>NUCLEOTIDE SEQUENCE [LARGE SCALE GENOMIC DNA]</scope>
    <source>
        <strain evidence="4 5">PWU20</strain>
    </source>
</reference>
<evidence type="ECO:0000259" key="3">
    <source>
        <dbReference type="PROSITE" id="PS00745"/>
    </source>
</evidence>
<name>A0ABS5VY70_9BACT</name>
<proteinExistence type="inferred from homology"/>
<dbReference type="InterPro" id="IPR045853">
    <property type="entry name" value="Pep_chain_release_fac_I_sf"/>
</dbReference>
<dbReference type="SUPFAM" id="SSF75620">
    <property type="entry name" value="Release factor"/>
    <property type="match status" value="1"/>
</dbReference>
<accession>A0ABS5VY70</accession>
<evidence type="ECO:0000256" key="2">
    <source>
        <dbReference type="SAM" id="MobiDB-lite"/>
    </source>
</evidence>
<feature type="non-terminal residue" evidence="4">
    <location>
        <position position="1"/>
    </location>
</feature>
<evidence type="ECO:0000256" key="1">
    <source>
        <dbReference type="ARBA" id="ARBA00010835"/>
    </source>
</evidence>
<dbReference type="PANTHER" id="PTHR43804:SF8">
    <property type="entry name" value="PEPTIDE CHAIN RELEASE FACTOR APG3, CHLOROPLASTIC"/>
    <property type="match status" value="1"/>
</dbReference>
<keyword evidence="5" id="KW-1185">Reference proteome</keyword>
<dbReference type="Proteomes" id="UP000772618">
    <property type="component" value="Unassembled WGS sequence"/>
</dbReference>
<comment type="caution">
    <text evidence="4">The sequence shown here is derived from an EMBL/GenBank/DDBJ whole genome shotgun (WGS) entry which is preliminary data.</text>
</comment>
<feature type="region of interest" description="Disordered" evidence="2">
    <location>
        <begin position="75"/>
        <end position="98"/>
    </location>
</feature>
<evidence type="ECO:0000313" key="5">
    <source>
        <dbReference type="Proteomes" id="UP000772618"/>
    </source>
</evidence>
<dbReference type="Pfam" id="PF00472">
    <property type="entry name" value="RF-1"/>
    <property type="match status" value="1"/>
</dbReference>
<comment type="similarity">
    <text evidence="1">Belongs to the prokaryotic/mitochondrial release factor family.</text>
</comment>
<dbReference type="InterPro" id="IPR050057">
    <property type="entry name" value="Prokaryotic/Mito_RF"/>
</dbReference>
<dbReference type="PROSITE" id="PS00745">
    <property type="entry name" value="RF_PROK_I"/>
    <property type="match status" value="1"/>
</dbReference>
<dbReference type="Gene3D" id="3.30.160.20">
    <property type="match status" value="1"/>
</dbReference>
<dbReference type="InterPro" id="IPR000352">
    <property type="entry name" value="Pep_chain_release_fac_I"/>
</dbReference>
<protein>
    <submittedName>
        <fullName evidence="4">Peptide chain release factor 1</fullName>
    </submittedName>
</protein>